<gene>
    <name evidence="1" type="ORF">JOL62DRAFT_558942</name>
</gene>
<sequence length="119" mass="12832">MLCRCLGASTGTSVSLTSTVRGSLPPTCARYLLDSTSTPLCARRNPSDLCATILWSGKDVTQYALARSQSLQTWPAGNASYVPSWPGKGMLHHVYGYGEYLDHLIMTYASNKDHTASAT</sequence>
<dbReference type="EMBL" id="JBBPBF010000032">
    <property type="protein sequence ID" value="KAK7607953.1"/>
    <property type="molecule type" value="Genomic_DNA"/>
</dbReference>
<accession>A0ABR1MYD1</accession>
<organism evidence="1 2">
    <name type="scientific">Phyllosticta paracitricarpa</name>
    <dbReference type="NCBI Taxonomy" id="2016321"/>
    <lineage>
        <taxon>Eukaryota</taxon>
        <taxon>Fungi</taxon>
        <taxon>Dikarya</taxon>
        <taxon>Ascomycota</taxon>
        <taxon>Pezizomycotina</taxon>
        <taxon>Dothideomycetes</taxon>
        <taxon>Dothideomycetes incertae sedis</taxon>
        <taxon>Botryosphaeriales</taxon>
        <taxon>Phyllostictaceae</taxon>
        <taxon>Phyllosticta</taxon>
    </lineage>
</organism>
<name>A0ABR1MYD1_9PEZI</name>
<evidence type="ECO:0000313" key="2">
    <source>
        <dbReference type="Proteomes" id="UP001367316"/>
    </source>
</evidence>
<comment type="caution">
    <text evidence="1">The sequence shown here is derived from an EMBL/GenBank/DDBJ whole genome shotgun (WGS) entry which is preliminary data.</text>
</comment>
<reference evidence="1 2" key="1">
    <citation type="submission" date="2024-04" db="EMBL/GenBank/DDBJ databases">
        <title>Phyllosticta paracitricarpa is synonymous to the EU quarantine fungus P. citricarpa based on phylogenomic analyses.</title>
        <authorList>
            <consortium name="Lawrence Berkeley National Laboratory"/>
            <person name="Van ingen-buijs V.A."/>
            <person name="Van westerhoven A.C."/>
            <person name="Haridas S."/>
            <person name="Skiadas P."/>
            <person name="Martin F."/>
            <person name="Groenewald J.Z."/>
            <person name="Crous P.W."/>
            <person name="Seidl M.F."/>
        </authorList>
    </citation>
    <scope>NUCLEOTIDE SEQUENCE [LARGE SCALE GENOMIC DNA]</scope>
    <source>
        <strain evidence="1 2">CBS 141358</strain>
    </source>
</reference>
<proteinExistence type="predicted"/>
<protein>
    <submittedName>
        <fullName evidence="1">Uncharacterized protein</fullName>
    </submittedName>
</protein>
<evidence type="ECO:0000313" key="1">
    <source>
        <dbReference type="EMBL" id="KAK7607953.1"/>
    </source>
</evidence>
<dbReference type="Proteomes" id="UP001367316">
    <property type="component" value="Unassembled WGS sequence"/>
</dbReference>
<keyword evidence="2" id="KW-1185">Reference proteome</keyword>